<proteinExistence type="predicted"/>
<gene>
    <name evidence="2" type="ORF">HYPSUDRAFT_208174</name>
</gene>
<feature type="compositionally biased region" description="Basic residues" evidence="1">
    <location>
        <begin position="289"/>
        <end position="305"/>
    </location>
</feature>
<sequence length="305" mass="33210">MLSRKRTQPSGVCTAARRARTTSGTCHTARGAKSGNTYKEDFELYKQIIISGVDNNKKWHRRLFKTWNDELFAVRQPAERDAGEDGEIVSVPSALNAATNMMNHLRLQNEDHSDSDNSSEDTSEPDIQQPRNVPEDRTRTNAPLTVDTEWEDPDNDDPPAKGLPVDKTPVEDSDSADETEDIQLQAPVVPPVREASGPPASRPASAIVVFLSSRQPSLSRSSAGPPRSDVPESTQDHGIIKTQPAGNSCPKPHPKGRSTSNIIAKATNTILEPVNEAGDNNDPKEVKGRKTRSKVSKPNKGKAKA</sequence>
<evidence type="ECO:0000313" key="3">
    <source>
        <dbReference type="Proteomes" id="UP000054270"/>
    </source>
</evidence>
<evidence type="ECO:0000256" key="1">
    <source>
        <dbReference type="SAM" id="MobiDB-lite"/>
    </source>
</evidence>
<protein>
    <submittedName>
        <fullName evidence="2">Uncharacterized protein</fullName>
    </submittedName>
</protein>
<evidence type="ECO:0000313" key="2">
    <source>
        <dbReference type="EMBL" id="KJA15049.1"/>
    </source>
</evidence>
<feature type="compositionally biased region" description="Acidic residues" evidence="1">
    <location>
        <begin position="171"/>
        <end position="181"/>
    </location>
</feature>
<keyword evidence="3" id="KW-1185">Reference proteome</keyword>
<dbReference type="Proteomes" id="UP000054270">
    <property type="component" value="Unassembled WGS sequence"/>
</dbReference>
<feature type="compositionally biased region" description="Low complexity" evidence="1">
    <location>
        <begin position="195"/>
        <end position="222"/>
    </location>
</feature>
<reference evidence="3" key="1">
    <citation type="submission" date="2014-04" db="EMBL/GenBank/DDBJ databases">
        <title>Evolutionary Origins and Diversification of the Mycorrhizal Mutualists.</title>
        <authorList>
            <consortium name="DOE Joint Genome Institute"/>
            <consortium name="Mycorrhizal Genomics Consortium"/>
            <person name="Kohler A."/>
            <person name="Kuo A."/>
            <person name="Nagy L.G."/>
            <person name="Floudas D."/>
            <person name="Copeland A."/>
            <person name="Barry K.W."/>
            <person name="Cichocki N."/>
            <person name="Veneault-Fourrey C."/>
            <person name="LaButti K."/>
            <person name="Lindquist E.A."/>
            <person name="Lipzen A."/>
            <person name="Lundell T."/>
            <person name="Morin E."/>
            <person name="Murat C."/>
            <person name="Riley R."/>
            <person name="Ohm R."/>
            <person name="Sun H."/>
            <person name="Tunlid A."/>
            <person name="Henrissat B."/>
            <person name="Grigoriev I.V."/>
            <person name="Hibbett D.S."/>
            <person name="Martin F."/>
        </authorList>
    </citation>
    <scope>NUCLEOTIDE SEQUENCE [LARGE SCALE GENOMIC DNA]</scope>
    <source>
        <strain evidence="3">FD-334 SS-4</strain>
    </source>
</reference>
<feature type="region of interest" description="Disordered" evidence="1">
    <location>
        <begin position="109"/>
        <end position="305"/>
    </location>
</feature>
<feature type="compositionally biased region" description="Polar residues" evidence="1">
    <location>
        <begin position="257"/>
        <end position="270"/>
    </location>
</feature>
<organism evidence="2 3">
    <name type="scientific">Hypholoma sublateritium (strain FD-334 SS-4)</name>
    <dbReference type="NCBI Taxonomy" id="945553"/>
    <lineage>
        <taxon>Eukaryota</taxon>
        <taxon>Fungi</taxon>
        <taxon>Dikarya</taxon>
        <taxon>Basidiomycota</taxon>
        <taxon>Agaricomycotina</taxon>
        <taxon>Agaricomycetes</taxon>
        <taxon>Agaricomycetidae</taxon>
        <taxon>Agaricales</taxon>
        <taxon>Agaricineae</taxon>
        <taxon>Strophariaceae</taxon>
        <taxon>Hypholoma</taxon>
    </lineage>
</organism>
<dbReference type="AlphaFoldDB" id="A0A0D2N7D5"/>
<dbReference type="EMBL" id="KN817655">
    <property type="protein sequence ID" value="KJA15049.1"/>
    <property type="molecule type" value="Genomic_DNA"/>
</dbReference>
<accession>A0A0D2N7D5</accession>
<feature type="compositionally biased region" description="Acidic residues" evidence="1">
    <location>
        <begin position="148"/>
        <end position="157"/>
    </location>
</feature>
<name>A0A0D2N7D5_HYPSF</name>